<dbReference type="Pfam" id="PF00441">
    <property type="entry name" value="Acyl-CoA_dh_1"/>
    <property type="match status" value="1"/>
</dbReference>
<proteinExistence type="inferred from homology"/>
<evidence type="ECO:0000256" key="3">
    <source>
        <dbReference type="ARBA" id="ARBA00022630"/>
    </source>
</evidence>
<dbReference type="InterPro" id="IPR009100">
    <property type="entry name" value="AcylCoA_DH/oxidase_NM_dom_sf"/>
</dbReference>
<keyword evidence="3 5" id="KW-0285">Flavoprotein</keyword>
<evidence type="ECO:0000256" key="4">
    <source>
        <dbReference type="ARBA" id="ARBA00022827"/>
    </source>
</evidence>
<dbReference type="Gene3D" id="2.40.110.10">
    <property type="entry name" value="Butyryl-CoA Dehydrogenase, subunit A, domain 2"/>
    <property type="match status" value="1"/>
</dbReference>
<dbReference type="SUPFAM" id="SSF56645">
    <property type="entry name" value="Acyl-CoA dehydrogenase NM domain-like"/>
    <property type="match status" value="1"/>
</dbReference>
<protein>
    <submittedName>
        <fullName evidence="9">Acyl-CoA dehydrogenase family protein</fullName>
        <ecNumber evidence="9">1.-.-.-</ecNumber>
    </submittedName>
</protein>
<evidence type="ECO:0000313" key="9">
    <source>
        <dbReference type="EMBL" id="MEJ2864722.1"/>
    </source>
</evidence>
<dbReference type="InterPro" id="IPR037069">
    <property type="entry name" value="AcylCoA_DH/ox_N_sf"/>
</dbReference>
<dbReference type="EMBL" id="JBBEGM010000013">
    <property type="protein sequence ID" value="MEJ2864722.1"/>
    <property type="molecule type" value="Genomic_DNA"/>
</dbReference>
<dbReference type="EC" id="1.-.-.-" evidence="9"/>
<organism evidence="9 10">
    <name type="scientific">Actinomycetospora flava</name>
    <dbReference type="NCBI Taxonomy" id="3129232"/>
    <lineage>
        <taxon>Bacteria</taxon>
        <taxon>Bacillati</taxon>
        <taxon>Actinomycetota</taxon>
        <taxon>Actinomycetes</taxon>
        <taxon>Pseudonocardiales</taxon>
        <taxon>Pseudonocardiaceae</taxon>
        <taxon>Actinomycetospora</taxon>
    </lineage>
</organism>
<dbReference type="InterPro" id="IPR052547">
    <property type="entry name" value="Mito_Isobutyryl-CoADH"/>
</dbReference>
<feature type="domain" description="Acyl-CoA dehydrogenase/oxidase N-terminal" evidence="8">
    <location>
        <begin position="10"/>
        <end position="108"/>
    </location>
</feature>
<dbReference type="PIRSF" id="PIRSF016578">
    <property type="entry name" value="HsaA"/>
    <property type="match status" value="1"/>
</dbReference>
<dbReference type="PANTHER" id="PTHR43831:SF1">
    <property type="entry name" value="ISOBUTYRYL-COA DEHYDROGENASE, MITOCHONDRIAL"/>
    <property type="match status" value="1"/>
</dbReference>
<evidence type="ECO:0000256" key="5">
    <source>
        <dbReference type="RuleBase" id="RU362125"/>
    </source>
</evidence>
<dbReference type="InterPro" id="IPR009075">
    <property type="entry name" value="AcylCo_DH/oxidase_C"/>
</dbReference>
<evidence type="ECO:0000256" key="1">
    <source>
        <dbReference type="ARBA" id="ARBA00001974"/>
    </source>
</evidence>
<evidence type="ECO:0000256" key="2">
    <source>
        <dbReference type="ARBA" id="ARBA00009347"/>
    </source>
</evidence>
<keyword evidence="4 5" id="KW-0274">FAD</keyword>
<sequence>MSVPTALSPEAVRDAVAAAVEATVAPAAAEIDRTGAYPRADVEALEATGALGLLSSPDVGGAGGSLADVAQVLETIARADASTAMVVLMHYSAVSVIEPHGPEDVRREVAAGRHLSTLAFSERGSRSHFWAPVSTATAVDDGVRLDAAKSWVTSAGEADSYVWSSRPVSAEGPMTLWLVPGATDGVEVAGSFDGFGLRGNASSPMSADGAVVPASARLGDDGAGLDIALGTALPTFLVGNAAVSLGLMEALVDEAAGHVTTTRLEHLGQTLAEQQSTQRTFAALRTRVDTTRAFLTDTLTALGSGRPDATLRVLQVKAVAAEAAADVADGVMRLCGGAAFRKELGIERRYRDALAARVMAPTTEALQDFVGRATLGLPLFGGA</sequence>
<evidence type="ECO:0000313" key="10">
    <source>
        <dbReference type="Proteomes" id="UP001369736"/>
    </source>
</evidence>
<dbReference type="SUPFAM" id="SSF47203">
    <property type="entry name" value="Acyl-CoA dehydrogenase C-terminal domain-like"/>
    <property type="match status" value="1"/>
</dbReference>
<feature type="domain" description="Acyl-CoA dehydrogenase/oxidase C-terminal" evidence="6">
    <location>
        <begin position="224"/>
        <end position="373"/>
    </location>
</feature>
<dbReference type="InterPro" id="IPR036250">
    <property type="entry name" value="AcylCo_DH-like_C"/>
</dbReference>
<dbReference type="Gene3D" id="1.20.140.10">
    <property type="entry name" value="Butyryl-CoA Dehydrogenase, subunit A, domain 3"/>
    <property type="match status" value="1"/>
</dbReference>
<evidence type="ECO:0000259" key="8">
    <source>
        <dbReference type="Pfam" id="PF02771"/>
    </source>
</evidence>
<feature type="domain" description="Acyl-CoA oxidase/dehydrogenase middle" evidence="7">
    <location>
        <begin position="118"/>
        <end position="208"/>
    </location>
</feature>
<name>A0ABU8MBL5_9PSEU</name>
<dbReference type="CDD" id="cd00567">
    <property type="entry name" value="ACAD"/>
    <property type="match status" value="1"/>
</dbReference>
<dbReference type="Pfam" id="PF02770">
    <property type="entry name" value="Acyl-CoA_dh_M"/>
    <property type="match status" value="1"/>
</dbReference>
<comment type="cofactor">
    <cofactor evidence="1 5">
        <name>FAD</name>
        <dbReference type="ChEBI" id="CHEBI:57692"/>
    </cofactor>
</comment>
<comment type="similarity">
    <text evidence="2 5">Belongs to the acyl-CoA dehydrogenase family.</text>
</comment>
<dbReference type="InterPro" id="IPR013786">
    <property type="entry name" value="AcylCoA_DH/ox_N"/>
</dbReference>
<keyword evidence="5 9" id="KW-0560">Oxidoreductase</keyword>
<dbReference type="InterPro" id="IPR006091">
    <property type="entry name" value="Acyl-CoA_Oxase/DH_mid-dom"/>
</dbReference>
<reference evidence="9 10" key="1">
    <citation type="submission" date="2024-03" db="EMBL/GenBank/DDBJ databases">
        <title>Actinomycetospora sp. OC33-EN07, a novel actinomycete isolated from wild orchid (Aerides multiflora).</title>
        <authorList>
            <person name="Suriyachadkun C."/>
        </authorList>
    </citation>
    <scope>NUCLEOTIDE SEQUENCE [LARGE SCALE GENOMIC DNA]</scope>
    <source>
        <strain evidence="9 10">OC33-EN07</strain>
    </source>
</reference>
<keyword evidence="10" id="KW-1185">Reference proteome</keyword>
<dbReference type="InterPro" id="IPR046373">
    <property type="entry name" value="Acyl-CoA_Oxase/DH_mid-dom_sf"/>
</dbReference>
<dbReference type="GO" id="GO:0016491">
    <property type="term" value="F:oxidoreductase activity"/>
    <property type="evidence" value="ECO:0007669"/>
    <property type="project" value="UniProtKB-KW"/>
</dbReference>
<dbReference type="RefSeq" id="WP_337706089.1">
    <property type="nucleotide sequence ID" value="NZ_JBBEGM010000013.1"/>
</dbReference>
<dbReference type="PANTHER" id="PTHR43831">
    <property type="entry name" value="ISOBUTYRYL-COA DEHYDROGENASE"/>
    <property type="match status" value="1"/>
</dbReference>
<accession>A0ABU8MBL5</accession>
<comment type="caution">
    <text evidence="9">The sequence shown here is derived from an EMBL/GenBank/DDBJ whole genome shotgun (WGS) entry which is preliminary data.</text>
</comment>
<evidence type="ECO:0000259" key="7">
    <source>
        <dbReference type="Pfam" id="PF02770"/>
    </source>
</evidence>
<dbReference type="Proteomes" id="UP001369736">
    <property type="component" value="Unassembled WGS sequence"/>
</dbReference>
<dbReference type="Gene3D" id="1.10.540.10">
    <property type="entry name" value="Acyl-CoA dehydrogenase/oxidase, N-terminal domain"/>
    <property type="match status" value="1"/>
</dbReference>
<gene>
    <name evidence="9" type="ORF">WCD58_26435</name>
</gene>
<dbReference type="Pfam" id="PF02771">
    <property type="entry name" value="Acyl-CoA_dh_N"/>
    <property type="match status" value="1"/>
</dbReference>
<evidence type="ECO:0000259" key="6">
    <source>
        <dbReference type="Pfam" id="PF00441"/>
    </source>
</evidence>